<reference evidence="3" key="1">
    <citation type="journal article" date="2019" name="Int. J. Syst. Evol. Microbiol.">
        <title>The Global Catalogue of Microorganisms (GCM) 10K type strain sequencing project: providing services to taxonomists for standard genome sequencing and annotation.</title>
        <authorList>
            <consortium name="The Broad Institute Genomics Platform"/>
            <consortium name="The Broad Institute Genome Sequencing Center for Infectious Disease"/>
            <person name="Wu L."/>
            <person name="Ma J."/>
        </authorList>
    </citation>
    <scope>NUCLEOTIDE SEQUENCE [LARGE SCALE GENOMIC DNA]</scope>
    <source>
        <strain evidence="3">JCM 6835</strain>
    </source>
</reference>
<proteinExistence type="predicted"/>
<organism evidence="2 3">
    <name type="scientific">Nonomuraea recticatena</name>
    <dbReference type="NCBI Taxonomy" id="46178"/>
    <lineage>
        <taxon>Bacteria</taxon>
        <taxon>Bacillati</taxon>
        <taxon>Actinomycetota</taxon>
        <taxon>Actinomycetes</taxon>
        <taxon>Streptosporangiales</taxon>
        <taxon>Streptosporangiaceae</taxon>
        <taxon>Nonomuraea</taxon>
    </lineage>
</organism>
<dbReference type="EMBL" id="BAAATE010000009">
    <property type="protein sequence ID" value="GAA2664826.1"/>
    <property type="molecule type" value="Genomic_DNA"/>
</dbReference>
<sequence length="101" mass="11172">MNHEGYSAEWQDLRREGASTRERHAKASSAKSTLRAALDRDRTALGNDHYGVELARQLPAIEQGIYDAFDAYLHELEGTSKGLNANATNYETAEHANLADP</sequence>
<dbReference type="RefSeq" id="WP_346128130.1">
    <property type="nucleotide sequence ID" value="NZ_JBHTEV010000001.1"/>
</dbReference>
<protein>
    <submittedName>
        <fullName evidence="2">Uncharacterized protein</fullName>
    </submittedName>
</protein>
<keyword evidence="3" id="KW-1185">Reference proteome</keyword>
<evidence type="ECO:0000313" key="3">
    <source>
        <dbReference type="Proteomes" id="UP001501666"/>
    </source>
</evidence>
<accession>A0ABP6EH82</accession>
<feature type="region of interest" description="Disordered" evidence="1">
    <location>
        <begin position="1"/>
        <end position="35"/>
    </location>
</feature>
<dbReference type="Proteomes" id="UP001501666">
    <property type="component" value="Unassembled WGS sequence"/>
</dbReference>
<feature type="compositionally biased region" description="Basic and acidic residues" evidence="1">
    <location>
        <begin position="11"/>
        <end position="22"/>
    </location>
</feature>
<gene>
    <name evidence="2" type="ORF">GCM10010412_040600</name>
</gene>
<evidence type="ECO:0000313" key="2">
    <source>
        <dbReference type="EMBL" id="GAA2664826.1"/>
    </source>
</evidence>
<evidence type="ECO:0000256" key="1">
    <source>
        <dbReference type="SAM" id="MobiDB-lite"/>
    </source>
</evidence>
<comment type="caution">
    <text evidence="2">The sequence shown here is derived from an EMBL/GenBank/DDBJ whole genome shotgun (WGS) entry which is preliminary data.</text>
</comment>
<name>A0ABP6EH82_9ACTN</name>